<accession>A0AAJ2DA24</accession>
<dbReference type="GO" id="GO:0005737">
    <property type="term" value="C:cytoplasm"/>
    <property type="evidence" value="ECO:0007669"/>
    <property type="project" value="UniProtKB-SubCell"/>
</dbReference>
<sequence>MGKPKDLFVKGARENNLKNITLSIPKNRLTVFTGVSGSGKSSLVFDTIAVESQRQLNETYSSFIRHRLPHYGKPDVDEIKNLTVAVVVDQKRIGGNARSTVGTITDFSPLLRLLFSRIGQPFAGYANAFSFNNPQGMCPHCEGLGKVDVINIKLLLNQEKSLNEDAIRFPTFETGGWRWSRYARSGLFDNDKKLKDYSEEEWHNLLYAEGIRLTNPSPEWRKSARYEGIIPRFTRTFFKRDSKESGVMYKDEFDHIVTSGICPECRGARLNPSVLESKVLGKNIADCSAMQISDLIIFLSEIETLEEAAPALPILDAVKTSLGHLITIGLGYLSLGRETSTLSGGESQRVKIVRHLGCSLTELTYILDEPSAGLHPADVDKLNTILKELRGKGNTVLVVEHDPSVIAIADHIVDMGPKSGSYGGEIVYQGNLAGLLASATLTGEYLSIKPSIKTTFRKPQAFFTLENVTLHNLNDICVSVPQEVLNVITGVAGSGKSSLISYALTAQFPDIIKIDQSELRGSKRSNIATYTGIHDNIRRLFAKHNNANAALFSTNSKGACPSCKGLGEIHTGFAFMGDVVTPCDVCNGTGFKRDILAFTFQDRNIHEVLSLTVAEAFDFFHDPNIQGPLQRLAEVGLGYLTLGQPLSTFSGGERQRVKLATELENQGQAYIFDEPSTGLHISDVAKLITMLNRLVDQGSTVIVIEHNLDIISQADWIIDMGPGGGNDGGRITFEGTPAGLLKSRTLTGQFLSQYLKSAM</sequence>
<dbReference type="PANTHER" id="PTHR43152">
    <property type="entry name" value="UVRABC SYSTEM PROTEIN A"/>
    <property type="match status" value="1"/>
</dbReference>
<evidence type="ECO:0000256" key="1">
    <source>
        <dbReference type="ARBA" id="ARBA00004496"/>
    </source>
</evidence>
<dbReference type="Gene3D" id="3.40.50.300">
    <property type="entry name" value="P-loop containing nucleotide triphosphate hydrolases"/>
    <property type="match status" value="2"/>
</dbReference>
<comment type="caution">
    <text evidence="15">The sequence shown here is derived from an EMBL/GenBank/DDBJ whole genome shotgun (WGS) entry which is preliminary data.</text>
</comment>
<dbReference type="GO" id="GO:0006281">
    <property type="term" value="P:DNA repair"/>
    <property type="evidence" value="ECO:0007669"/>
    <property type="project" value="UniProtKB-KW"/>
</dbReference>
<gene>
    <name evidence="15" type="ORF">RDT67_07030</name>
</gene>
<evidence type="ECO:0000256" key="12">
    <source>
        <dbReference type="ARBA" id="ARBA00039316"/>
    </source>
</evidence>
<feature type="domain" description="ABC transporter" evidence="14">
    <location>
        <begin position="456"/>
        <end position="747"/>
    </location>
</feature>
<dbReference type="GO" id="GO:0005524">
    <property type="term" value="F:ATP binding"/>
    <property type="evidence" value="ECO:0007669"/>
    <property type="project" value="UniProtKB-KW"/>
</dbReference>
<proteinExistence type="inferred from homology"/>
<dbReference type="InterPro" id="IPR027417">
    <property type="entry name" value="P-loop_NTPase"/>
</dbReference>
<feature type="domain" description="ABC transporter" evidence="14">
    <location>
        <begin position="2"/>
        <end position="442"/>
    </location>
</feature>
<dbReference type="Gene3D" id="1.10.8.280">
    <property type="entry name" value="ABC transporter ATPase domain-like"/>
    <property type="match status" value="1"/>
</dbReference>
<dbReference type="InterPro" id="IPR003439">
    <property type="entry name" value="ABC_transporter-like_ATP-bd"/>
</dbReference>
<dbReference type="PANTHER" id="PTHR43152:SF2">
    <property type="entry name" value="DRUG RESISTANCE ABC TRANSPORTER"/>
    <property type="match status" value="1"/>
</dbReference>
<keyword evidence="2" id="KW-0963">Cytoplasm</keyword>
<keyword evidence="9" id="KW-0238">DNA-binding</keyword>
<evidence type="ECO:0000256" key="6">
    <source>
        <dbReference type="ARBA" id="ARBA00022769"/>
    </source>
</evidence>
<evidence type="ECO:0000256" key="13">
    <source>
        <dbReference type="ARBA" id="ARBA00042156"/>
    </source>
</evidence>
<dbReference type="GO" id="GO:0016887">
    <property type="term" value="F:ATP hydrolysis activity"/>
    <property type="evidence" value="ECO:0007669"/>
    <property type="project" value="InterPro"/>
</dbReference>
<keyword evidence="8" id="KW-0267">Excision nuclease</keyword>
<dbReference type="SUPFAM" id="SSF52540">
    <property type="entry name" value="P-loop containing nucleoside triphosphate hydrolases"/>
    <property type="match status" value="2"/>
</dbReference>
<dbReference type="Gene3D" id="1.20.1580.10">
    <property type="entry name" value="ABC transporter ATPase like domain"/>
    <property type="match status" value="2"/>
</dbReference>
<evidence type="ECO:0000256" key="3">
    <source>
        <dbReference type="ARBA" id="ARBA00022737"/>
    </source>
</evidence>
<dbReference type="PROSITE" id="PS00211">
    <property type="entry name" value="ABC_TRANSPORTER_1"/>
    <property type="match status" value="1"/>
</dbReference>
<name>A0AAJ2DA24_SERFO</name>
<dbReference type="Pfam" id="PF00005">
    <property type="entry name" value="ABC_tran"/>
    <property type="match status" value="1"/>
</dbReference>
<dbReference type="CDD" id="cd03270">
    <property type="entry name" value="ABC_UvrA_I"/>
    <property type="match status" value="1"/>
</dbReference>
<protein>
    <recommendedName>
        <fullName evidence="12">UvrABC system protein A</fullName>
    </recommendedName>
    <alternativeName>
        <fullName evidence="13">Excinuclease ABC subunit A</fullName>
    </alternativeName>
</protein>
<comment type="similarity">
    <text evidence="11">Belongs to the ABC transporter superfamily. UvrA family.</text>
</comment>
<dbReference type="GO" id="GO:0003677">
    <property type="term" value="F:DNA binding"/>
    <property type="evidence" value="ECO:0007669"/>
    <property type="project" value="UniProtKB-KW"/>
</dbReference>
<dbReference type="GO" id="GO:0004518">
    <property type="term" value="F:nuclease activity"/>
    <property type="evidence" value="ECO:0007669"/>
    <property type="project" value="UniProtKB-KW"/>
</dbReference>
<dbReference type="Proteomes" id="UP001224622">
    <property type="component" value="Unassembled WGS sequence"/>
</dbReference>
<evidence type="ECO:0000259" key="14">
    <source>
        <dbReference type="PROSITE" id="PS50893"/>
    </source>
</evidence>
<keyword evidence="5" id="KW-0227">DNA damage</keyword>
<comment type="subcellular location">
    <subcellularLocation>
        <location evidence="1">Cytoplasm</location>
    </subcellularLocation>
</comment>
<organism evidence="15 16">
    <name type="scientific">Serratia fonticola</name>
    <dbReference type="NCBI Taxonomy" id="47917"/>
    <lineage>
        <taxon>Bacteria</taxon>
        <taxon>Pseudomonadati</taxon>
        <taxon>Pseudomonadota</taxon>
        <taxon>Gammaproteobacteria</taxon>
        <taxon>Enterobacterales</taxon>
        <taxon>Yersiniaceae</taxon>
        <taxon>Serratia</taxon>
    </lineage>
</organism>
<evidence type="ECO:0000256" key="11">
    <source>
        <dbReference type="ARBA" id="ARBA00038000"/>
    </source>
</evidence>
<keyword evidence="4" id="KW-0547">Nucleotide-binding</keyword>
<evidence type="ECO:0000256" key="10">
    <source>
        <dbReference type="ARBA" id="ARBA00023204"/>
    </source>
</evidence>
<keyword evidence="3" id="KW-0677">Repeat</keyword>
<evidence type="ECO:0000313" key="16">
    <source>
        <dbReference type="Proteomes" id="UP001224622"/>
    </source>
</evidence>
<evidence type="ECO:0000313" key="15">
    <source>
        <dbReference type="EMBL" id="MDQ9126176.1"/>
    </source>
</evidence>
<evidence type="ECO:0000256" key="9">
    <source>
        <dbReference type="ARBA" id="ARBA00023125"/>
    </source>
</evidence>
<dbReference type="PROSITE" id="PS50893">
    <property type="entry name" value="ABC_TRANSPORTER_2"/>
    <property type="match status" value="2"/>
</dbReference>
<evidence type="ECO:0000256" key="2">
    <source>
        <dbReference type="ARBA" id="ARBA00022490"/>
    </source>
</evidence>
<keyword evidence="6" id="KW-0228">DNA excision</keyword>
<keyword evidence="7" id="KW-0067">ATP-binding</keyword>
<evidence type="ECO:0000256" key="7">
    <source>
        <dbReference type="ARBA" id="ARBA00022840"/>
    </source>
</evidence>
<keyword evidence="10" id="KW-0234">DNA repair</keyword>
<evidence type="ECO:0000256" key="4">
    <source>
        <dbReference type="ARBA" id="ARBA00022741"/>
    </source>
</evidence>
<evidence type="ECO:0000256" key="8">
    <source>
        <dbReference type="ARBA" id="ARBA00022881"/>
    </source>
</evidence>
<dbReference type="AlphaFoldDB" id="A0AAJ2DA24"/>
<dbReference type="InterPro" id="IPR017871">
    <property type="entry name" value="ABC_transporter-like_CS"/>
</dbReference>
<reference evidence="15" key="1">
    <citation type="submission" date="2023-08" db="EMBL/GenBank/DDBJ databases">
        <title>The Comparative Genomic Analysis of Yersiniaceae from Polar Regions.</title>
        <authorList>
            <person name="Goncharov A."/>
            <person name="Aslanov B."/>
            <person name="Kolodzhieva V."/>
            <person name="Azarov D."/>
            <person name="Mochov A."/>
            <person name="Lebedeva E."/>
        </authorList>
    </citation>
    <scope>NUCLEOTIDE SEQUENCE</scope>
    <source>
        <strain evidence="15">Vf</strain>
    </source>
</reference>
<dbReference type="EMBL" id="JAVIGA010000005">
    <property type="protein sequence ID" value="MDQ9126176.1"/>
    <property type="molecule type" value="Genomic_DNA"/>
</dbReference>
<dbReference type="RefSeq" id="WP_309046944.1">
    <property type="nucleotide sequence ID" value="NZ_JAVIGA010000005.1"/>
</dbReference>
<evidence type="ECO:0000256" key="5">
    <source>
        <dbReference type="ARBA" id="ARBA00022763"/>
    </source>
</evidence>